<evidence type="ECO:0000256" key="1">
    <source>
        <dbReference type="SAM" id="MobiDB-lite"/>
    </source>
</evidence>
<feature type="compositionally biased region" description="Polar residues" evidence="1">
    <location>
        <begin position="89"/>
        <end position="101"/>
    </location>
</feature>
<comment type="caution">
    <text evidence="2">The sequence shown here is derived from an EMBL/GenBank/DDBJ whole genome shotgun (WGS) entry which is preliminary data.</text>
</comment>
<feature type="compositionally biased region" description="Basic residues" evidence="1">
    <location>
        <begin position="14"/>
        <end position="26"/>
    </location>
</feature>
<reference evidence="2 3" key="1">
    <citation type="submission" date="2020-10" db="EMBL/GenBank/DDBJ databases">
        <authorList>
            <person name="Sedaghatjoo S."/>
        </authorList>
    </citation>
    <scope>NUCLEOTIDE SEQUENCE [LARGE SCALE GENOMIC DNA]</scope>
    <source>
        <strain evidence="2 3">LLFL</strain>
    </source>
</reference>
<feature type="region of interest" description="Disordered" evidence="1">
    <location>
        <begin position="88"/>
        <end position="175"/>
    </location>
</feature>
<name>A0A9N8LF52_9BASI</name>
<dbReference type="AlphaFoldDB" id="A0A9N8LF52"/>
<keyword evidence="3" id="KW-1185">Reference proteome</keyword>
<gene>
    <name evidence="2" type="ORF">JKILLFL_G2582</name>
</gene>
<evidence type="ECO:0000313" key="2">
    <source>
        <dbReference type="EMBL" id="CAD6908289.1"/>
    </source>
</evidence>
<accession>A0A9N8LF52</accession>
<feature type="compositionally biased region" description="Basic and acidic residues" evidence="1">
    <location>
        <begin position="119"/>
        <end position="144"/>
    </location>
</feature>
<dbReference type="EMBL" id="CAJHJF010000889">
    <property type="protein sequence ID" value="CAD6908289.1"/>
    <property type="molecule type" value="Genomic_DNA"/>
</dbReference>
<protein>
    <submittedName>
        <fullName evidence="2">Uncharacterized protein</fullName>
    </submittedName>
</protein>
<organism evidence="2 3">
    <name type="scientific">Tilletia laevis</name>
    <dbReference type="NCBI Taxonomy" id="157183"/>
    <lineage>
        <taxon>Eukaryota</taxon>
        <taxon>Fungi</taxon>
        <taxon>Dikarya</taxon>
        <taxon>Basidiomycota</taxon>
        <taxon>Ustilaginomycotina</taxon>
        <taxon>Exobasidiomycetes</taxon>
        <taxon>Tilletiales</taxon>
        <taxon>Tilletiaceae</taxon>
        <taxon>Tilletia</taxon>
    </lineage>
</organism>
<dbReference type="Proteomes" id="UP000836404">
    <property type="component" value="Unassembled WGS sequence"/>
</dbReference>
<sequence>MATAMMTISTSLDRHHHLAERKRSPRPSHSAIVRVPLLNGKSGGGKHKRMLRPRTAAASSRADWMLVPPTASSLATVLSDPKRALKSRGFQQITRVQTRGSAPTGPADPESMAASTETPEQRMQHALRDEVEGRRPKLREEKINQDGILRADAQRRKDEEIARRIKSTSVQHSEY</sequence>
<feature type="region of interest" description="Disordered" evidence="1">
    <location>
        <begin position="1"/>
        <end position="58"/>
    </location>
</feature>
<feature type="compositionally biased region" description="Basic and acidic residues" evidence="1">
    <location>
        <begin position="152"/>
        <end position="163"/>
    </location>
</feature>
<feature type="compositionally biased region" description="Polar residues" evidence="1">
    <location>
        <begin position="1"/>
        <end position="11"/>
    </location>
</feature>
<proteinExistence type="predicted"/>
<evidence type="ECO:0000313" key="3">
    <source>
        <dbReference type="Proteomes" id="UP000836404"/>
    </source>
</evidence>